<proteinExistence type="predicted"/>
<reference evidence="1" key="1">
    <citation type="journal article" date="2015" name="Nature">
        <title>Complex archaea that bridge the gap between prokaryotes and eukaryotes.</title>
        <authorList>
            <person name="Spang A."/>
            <person name="Saw J.H."/>
            <person name="Jorgensen S.L."/>
            <person name="Zaremba-Niedzwiedzka K."/>
            <person name="Martijn J."/>
            <person name="Lind A.E."/>
            <person name="van Eijk R."/>
            <person name="Schleper C."/>
            <person name="Guy L."/>
            <person name="Ettema T.J."/>
        </authorList>
    </citation>
    <scope>NUCLEOTIDE SEQUENCE</scope>
</reference>
<protein>
    <submittedName>
        <fullName evidence="1">Uncharacterized protein</fullName>
    </submittedName>
</protein>
<accession>A0A0F9A7S7</accession>
<gene>
    <name evidence="1" type="ORF">LCGC14_2946130</name>
</gene>
<evidence type="ECO:0000313" key="1">
    <source>
        <dbReference type="EMBL" id="KKK68231.1"/>
    </source>
</evidence>
<comment type="caution">
    <text evidence="1">The sequence shown here is derived from an EMBL/GenBank/DDBJ whole genome shotgun (WGS) entry which is preliminary data.</text>
</comment>
<name>A0A0F9A7S7_9ZZZZ</name>
<dbReference type="AlphaFoldDB" id="A0A0F9A7S7"/>
<sequence length="65" mass="7296">MSGGTQANQEWKERYTAEILDALTPWNTPESGIYQRLFSQLVKLDKGTLSSLGLGARVVSVRRDR</sequence>
<organism evidence="1">
    <name type="scientific">marine sediment metagenome</name>
    <dbReference type="NCBI Taxonomy" id="412755"/>
    <lineage>
        <taxon>unclassified sequences</taxon>
        <taxon>metagenomes</taxon>
        <taxon>ecological metagenomes</taxon>
    </lineage>
</organism>
<dbReference type="EMBL" id="LAZR01059235">
    <property type="protein sequence ID" value="KKK68231.1"/>
    <property type="molecule type" value="Genomic_DNA"/>
</dbReference>